<dbReference type="CDD" id="cd17535">
    <property type="entry name" value="REC_NarL-like"/>
    <property type="match status" value="1"/>
</dbReference>
<dbReference type="InterPro" id="IPR039420">
    <property type="entry name" value="WalR-like"/>
</dbReference>
<evidence type="ECO:0000259" key="7">
    <source>
        <dbReference type="PROSITE" id="PS50043"/>
    </source>
</evidence>
<dbReference type="SUPFAM" id="SSF52172">
    <property type="entry name" value="CheY-like"/>
    <property type="match status" value="1"/>
</dbReference>
<evidence type="ECO:0000256" key="1">
    <source>
        <dbReference type="ARBA" id="ARBA00022553"/>
    </source>
</evidence>
<keyword evidence="2" id="KW-0805">Transcription regulation</keyword>
<feature type="domain" description="Response regulatory" evidence="8">
    <location>
        <begin position="1"/>
        <end position="65"/>
    </location>
</feature>
<dbReference type="PRINTS" id="PR00038">
    <property type="entry name" value="HTHLUXR"/>
</dbReference>
<dbReference type="SUPFAM" id="SSF46894">
    <property type="entry name" value="C-terminal effector domain of the bipartite response regulators"/>
    <property type="match status" value="1"/>
</dbReference>
<feature type="domain" description="HTH luxR-type" evidence="7">
    <location>
        <begin position="92"/>
        <end position="157"/>
    </location>
</feature>
<reference evidence="9 10" key="1">
    <citation type="submission" date="2020-03" db="EMBL/GenBank/DDBJ databases">
        <title>Whole genome shotgun sequence of Phytohabitans flavus NBRC 107702.</title>
        <authorList>
            <person name="Komaki H."/>
            <person name="Tamura T."/>
        </authorList>
    </citation>
    <scope>NUCLEOTIDE SEQUENCE [LARGE SCALE GENOMIC DNA]</scope>
    <source>
        <strain evidence="9 10">NBRC 107702</strain>
    </source>
</reference>
<dbReference type="InterPro" id="IPR058245">
    <property type="entry name" value="NreC/VraR/RcsB-like_REC"/>
</dbReference>
<feature type="transmembrane region" description="Helical" evidence="6">
    <location>
        <begin position="171"/>
        <end position="191"/>
    </location>
</feature>
<dbReference type="PROSITE" id="PS00622">
    <property type="entry name" value="HTH_LUXR_1"/>
    <property type="match status" value="1"/>
</dbReference>
<dbReference type="Gene3D" id="3.40.50.2300">
    <property type="match status" value="1"/>
</dbReference>
<keyword evidence="6" id="KW-0472">Membrane</keyword>
<proteinExistence type="predicted"/>
<dbReference type="PANTHER" id="PTHR43214:SF24">
    <property type="entry name" value="TRANSCRIPTIONAL REGULATORY PROTEIN NARL-RELATED"/>
    <property type="match status" value="1"/>
</dbReference>
<evidence type="ECO:0000256" key="5">
    <source>
        <dbReference type="PROSITE-ProRule" id="PRU00169"/>
    </source>
</evidence>
<keyword evidence="1" id="KW-0597">Phosphoprotein</keyword>
<dbReference type="PANTHER" id="PTHR43214">
    <property type="entry name" value="TWO-COMPONENT RESPONSE REGULATOR"/>
    <property type="match status" value="1"/>
</dbReference>
<dbReference type="Pfam" id="PF00196">
    <property type="entry name" value="GerE"/>
    <property type="match status" value="1"/>
</dbReference>
<dbReference type="InterPro" id="IPR000792">
    <property type="entry name" value="Tscrpt_reg_LuxR_C"/>
</dbReference>
<dbReference type="GO" id="GO:0003677">
    <property type="term" value="F:DNA binding"/>
    <property type="evidence" value="ECO:0007669"/>
    <property type="project" value="UniProtKB-KW"/>
</dbReference>
<evidence type="ECO:0000256" key="6">
    <source>
        <dbReference type="SAM" id="Phobius"/>
    </source>
</evidence>
<sequence>MPGMDGIEATRALAGPSVADPLAVVVITTFDLDDYVYSALRAGARGFLLKEAGPALLAQAVHAAAKGDALIAPSVTTRLLKAFADTVPAAPPKQPIEALTDREEQVLVAVARGRTNKEIADELFITLSTVKSHITSLMTKLGVRNRVEIAMWAYETNRTRARGNPPRRRRAALLAVAFVAVVVAGCLGYAWQRTDPAEGAARNYLRSLATGDGEFACTLVTRPFGQEIATRYAVSSCPDGVDRMLGGLSDRQREELRDTSLTPTGDTGWLEVGANPLGITVLRVAKVGDEWMVTGDR</sequence>
<accession>A0A6F8XUV3</accession>
<evidence type="ECO:0008006" key="11">
    <source>
        <dbReference type="Google" id="ProtNLM"/>
    </source>
</evidence>
<evidence type="ECO:0000313" key="9">
    <source>
        <dbReference type="EMBL" id="BCB77567.1"/>
    </source>
</evidence>
<dbReference type="GO" id="GO:0006355">
    <property type="term" value="P:regulation of DNA-templated transcription"/>
    <property type="evidence" value="ECO:0007669"/>
    <property type="project" value="InterPro"/>
</dbReference>
<dbReference type="AlphaFoldDB" id="A0A6F8XUV3"/>
<dbReference type="PROSITE" id="PS50043">
    <property type="entry name" value="HTH_LUXR_2"/>
    <property type="match status" value="1"/>
</dbReference>
<gene>
    <name evidence="9" type="ORF">Pflav_039770</name>
</gene>
<dbReference type="EMBL" id="AP022870">
    <property type="protein sequence ID" value="BCB77567.1"/>
    <property type="molecule type" value="Genomic_DNA"/>
</dbReference>
<protein>
    <recommendedName>
        <fullName evidence="11">DNA-binding response regulator</fullName>
    </recommendedName>
</protein>
<keyword evidence="10" id="KW-1185">Reference proteome</keyword>
<dbReference type="SMART" id="SM00421">
    <property type="entry name" value="HTH_LUXR"/>
    <property type="match status" value="1"/>
</dbReference>
<evidence type="ECO:0000256" key="3">
    <source>
        <dbReference type="ARBA" id="ARBA00023125"/>
    </source>
</evidence>
<evidence type="ECO:0000256" key="4">
    <source>
        <dbReference type="ARBA" id="ARBA00023163"/>
    </source>
</evidence>
<keyword evidence="6" id="KW-1133">Transmembrane helix</keyword>
<organism evidence="9 10">
    <name type="scientific">Phytohabitans flavus</name>
    <dbReference type="NCBI Taxonomy" id="1076124"/>
    <lineage>
        <taxon>Bacteria</taxon>
        <taxon>Bacillati</taxon>
        <taxon>Actinomycetota</taxon>
        <taxon>Actinomycetes</taxon>
        <taxon>Micromonosporales</taxon>
        <taxon>Micromonosporaceae</taxon>
    </lineage>
</organism>
<evidence type="ECO:0000256" key="2">
    <source>
        <dbReference type="ARBA" id="ARBA00023015"/>
    </source>
</evidence>
<evidence type="ECO:0000313" key="10">
    <source>
        <dbReference type="Proteomes" id="UP000502508"/>
    </source>
</evidence>
<dbReference type="GO" id="GO:0000160">
    <property type="term" value="P:phosphorelay signal transduction system"/>
    <property type="evidence" value="ECO:0007669"/>
    <property type="project" value="InterPro"/>
</dbReference>
<dbReference type="PROSITE" id="PS50110">
    <property type="entry name" value="RESPONSE_REGULATORY"/>
    <property type="match status" value="1"/>
</dbReference>
<dbReference type="Proteomes" id="UP000502508">
    <property type="component" value="Chromosome"/>
</dbReference>
<keyword evidence="4" id="KW-0804">Transcription</keyword>
<keyword evidence="6" id="KW-0812">Transmembrane</keyword>
<dbReference type="InterPro" id="IPR016032">
    <property type="entry name" value="Sig_transdc_resp-reg_C-effctor"/>
</dbReference>
<keyword evidence="3" id="KW-0238">DNA-binding</keyword>
<evidence type="ECO:0000259" key="8">
    <source>
        <dbReference type="PROSITE" id="PS50110"/>
    </source>
</evidence>
<dbReference type="InterPro" id="IPR001789">
    <property type="entry name" value="Sig_transdc_resp-reg_receiver"/>
</dbReference>
<dbReference type="CDD" id="cd06170">
    <property type="entry name" value="LuxR_C_like"/>
    <property type="match status" value="1"/>
</dbReference>
<name>A0A6F8XUV3_9ACTN</name>
<dbReference type="InterPro" id="IPR011006">
    <property type="entry name" value="CheY-like_superfamily"/>
</dbReference>
<reference evidence="9 10" key="2">
    <citation type="submission" date="2020-03" db="EMBL/GenBank/DDBJ databases">
        <authorList>
            <person name="Ichikawa N."/>
            <person name="Kimura A."/>
            <person name="Kitahashi Y."/>
            <person name="Uohara A."/>
        </authorList>
    </citation>
    <scope>NUCLEOTIDE SEQUENCE [LARGE SCALE GENOMIC DNA]</scope>
    <source>
        <strain evidence="9 10">NBRC 107702</strain>
    </source>
</reference>
<dbReference type="KEGG" id="pfla:Pflav_039770"/>
<dbReference type="Pfam" id="PF00072">
    <property type="entry name" value="Response_reg"/>
    <property type="match status" value="1"/>
</dbReference>
<comment type="caution">
    <text evidence="5">Lacks conserved residue(s) required for the propagation of feature annotation.</text>
</comment>